<organism evidence="2 3">
    <name type="scientific">Komagataeibacter europaeus NBRC 3261</name>
    <dbReference type="NCBI Taxonomy" id="1234669"/>
    <lineage>
        <taxon>Bacteria</taxon>
        <taxon>Pseudomonadati</taxon>
        <taxon>Pseudomonadota</taxon>
        <taxon>Alphaproteobacteria</taxon>
        <taxon>Acetobacterales</taxon>
        <taxon>Acetobacteraceae</taxon>
        <taxon>Komagataeibacter</taxon>
    </lineage>
</organism>
<dbReference type="AlphaFoldDB" id="A0A0D6PWL9"/>
<protein>
    <submittedName>
        <fullName evidence="2">Uncharacterized protein</fullName>
    </submittedName>
</protein>
<keyword evidence="1" id="KW-0732">Signal</keyword>
<comment type="caution">
    <text evidence="2">The sequence shown here is derived from an EMBL/GenBank/DDBJ whole genome shotgun (WGS) entry which is preliminary data.</text>
</comment>
<sequence>MPLKIACSGIFMLLAITTCIPAQARSYRIHIPTTSRHVQEVNTEMGYIHGHAAVLPPDSSAYRNIDAKCAGRGLNNVTTQSVTVGISRSSRRNFYTQCMIESGAWR</sequence>
<evidence type="ECO:0000313" key="3">
    <source>
        <dbReference type="Proteomes" id="UP000032675"/>
    </source>
</evidence>
<accession>A0A0D6PWL9</accession>
<feature type="chain" id="PRO_5002310570" evidence="1">
    <location>
        <begin position="25"/>
        <end position="106"/>
    </location>
</feature>
<reference evidence="2 3" key="1">
    <citation type="submission" date="2012-11" db="EMBL/GenBank/DDBJ databases">
        <title>Whole genome sequence of Gluconacetobacter europaeus NBRC3261.</title>
        <authorList>
            <person name="Azuma Y."/>
            <person name="Higashiura N."/>
            <person name="Hirakawa H."/>
            <person name="Matsushita K."/>
        </authorList>
    </citation>
    <scope>NUCLEOTIDE SEQUENCE [LARGE SCALE GENOMIC DNA]</scope>
    <source>
        <strain evidence="2 3">NBRC 3261</strain>
    </source>
</reference>
<evidence type="ECO:0000313" key="2">
    <source>
        <dbReference type="EMBL" id="GAN95428.1"/>
    </source>
</evidence>
<feature type="signal peptide" evidence="1">
    <location>
        <begin position="1"/>
        <end position="24"/>
    </location>
</feature>
<dbReference type="EMBL" id="BANI01000021">
    <property type="protein sequence ID" value="GAN95428.1"/>
    <property type="molecule type" value="Genomic_DNA"/>
</dbReference>
<dbReference type="Proteomes" id="UP000032675">
    <property type="component" value="Unassembled WGS sequence"/>
</dbReference>
<proteinExistence type="predicted"/>
<evidence type="ECO:0000256" key="1">
    <source>
        <dbReference type="SAM" id="SignalP"/>
    </source>
</evidence>
<name>A0A0D6PWL9_KOMEU</name>
<gene>
    <name evidence="2" type="ORF">Geu3261_0021_035</name>
</gene>